<dbReference type="PROSITE" id="PS50206">
    <property type="entry name" value="RHODANESE_3"/>
    <property type="match status" value="1"/>
</dbReference>
<evidence type="ECO:0000313" key="3">
    <source>
        <dbReference type="EMBL" id="AGF93194.1"/>
    </source>
</evidence>
<keyword evidence="3" id="KW-0560">Oxidoreductase</keyword>
<dbReference type="InterPro" id="IPR007138">
    <property type="entry name" value="ABM_dom"/>
</dbReference>
<name>M1PVL6_9ZZZZ</name>
<dbReference type="InterPro" id="IPR001763">
    <property type="entry name" value="Rhodanese-like_dom"/>
</dbReference>
<dbReference type="InterPro" id="IPR011008">
    <property type="entry name" value="Dimeric_a/b-barrel"/>
</dbReference>
<dbReference type="SUPFAM" id="SSF52821">
    <property type="entry name" value="Rhodanese/Cell cycle control phosphatase"/>
    <property type="match status" value="1"/>
</dbReference>
<proteinExistence type="predicted"/>
<feature type="domain" description="Rhodanese" evidence="1">
    <location>
        <begin position="3"/>
        <end position="74"/>
    </location>
</feature>
<evidence type="ECO:0000259" key="1">
    <source>
        <dbReference type="PROSITE" id="PS50206"/>
    </source>
</evidence>
<organism evidence="3">
    <name type="scientific">uncultured organism</name>
    <dbReference type="NCBI Taxonomy" id="155900"/>
    <lineage>
        <taxon>unclassified sequences</taxon>
        <taxon>environmental samples</taxon>
    </lineage>
</organism>
<reference evidence="3" key="1">
    <citation type="journal article" date="2013" name="Syst. Appl. Microbiol.">
        <title>New insights into the archaeal diversity of a hypersaline microbial mat obtained by a metagenomic approach.</title>
        <authorList>
            <person name="Lopez-Lopez A."/>
            <person name="Richter M."/>
            <person name="Pena A."/>
            <person name="Tamames J."/>
            <person name="Rossello-Mora R."/>
        </authorList>
    </citation>
    <scope>NUCLEOTIDE SEQUENCE</scope>
</reference>
<dbReference type="GO" id="GO:0004497">
    <property type="term" value="F:monooxygenase activity"/>
    <property type="evidence" value="ECO:0007669"/>
    <property type="project" value="UniProtKB-KW"/>
</dbReference>
<evidence type="ECO:0000259" key="2">
    <source>
        <dbReference type="PROSITE" id="PS51725"/>
    </source>
</evidence>
<dbReference type="PROSITE" id="PS51725">
    <property type="entry name" value="ABM"/>
    <property type="match status" value="1"/>
</dbReference>
<dbReference type="Pfam" id="PF03992">
    <property type="entry name" value="ABM"/>
    <property type="match status" value="1"/>
</dbReference>
<feature type="domain" description="ABM" evidence="2">
    <location>
        <begin position="85"/>
        <end position="193"/>
    </location>
</feature>
<dbReference type="InterPro" id="IPR036873">
    <property type="entry name" value="Rhodanese-like_dom_sf"/>
</dbReference>
<gene>
    <name evidence="3" type="ORF">FLSS-19_0027</name>
</gene>
<accession>M1PVL6</accession>
<dbReference type="CDD" id="cd00158">
    <property type="entry name" value="RHOD"/>
    <property type="match status" value="1"/>
</dbReference>
<dbReference type="SUPFAM" id="SSF54909">
    <property type="entry name" value="Dimeric alpha+beta barrel"/>
    <property type="match status" value="1"/>
</dbReference>
<dbReference type="Gene3D" id="3.30.70.100">
    <property type="match status" value="1"/>
</dbReference>
<dbReference type="AlphaFoldDB" id="M1PVL6"/>
<protein>
    <submittedName>
        <fullName evidence="3">Protein containing Antibiotic biosynthesis monooxygenase domain protein</fullName>
    </submittedName>
</protein>
<dbReference type="Pfam" id="PF00581">
    <property type="entry name" value="Rhodanese"/>
    <property type="match status" value="1"/>
</dbReference>
<keyword evidence="3" id="KW-0503">Monooxygenase</keyword>
<dbReference type="Gene3D" id="3.40.250.10">
    <property type="entry name" value="Rhodanese-like domain"/>
    <property type="match status" value="1"/>
</dbReference>
<sequence length="195" mass="22613">MSLLIDVRTREEYYMDHIKGALNIPVWDLEFYLDFLKGEKVKVYCGSRGKRSGMAVEYLNENGVDAEEIPPEELENYEYESREVVTAINYLSVKPGHEDEFEEKVEDLCEQTMDKPGFIGTKVFRTSNISFGGGMIPGEYEEIEIKPTKYVMLTYWTDKQSHEEFHDLEGITQGFKEIMPHIAITPHEVFAEIIH</sequence>
<dbReference type="EMBL" id="JX684084">
    <property type="protein sequence ID" value="AGF93194.1"/>
    <property type="molecule type" value="Genomic_DNA"/>
</dbReference>